<sequence>MTATLATEPGTAPERPPAAHSGKLVSDVLVLTRRNLLHMVRSPFEPGIAIVMPVVMVLLFGFLFDEVMSGHGGGNYREFLVPAMLAMVMVYGVSGSANGTARDVSREVMGRFRSMPMSPVALLTARTAADMVRACLEIAVLVPVGLLLGWRAGNGLAGAALAIGLLLLFRLSLVWLGVLMGLLVPDPEASGMIVYPLAFPLTMLSTAFLPAGAMPSWMAPVAEWNPLSAVVSTLRDLFGSPGVPADSWPAEHAGLLAVAVPALLLVLCVPLAVRRFRSLSR</sequence>
<comment type="similarity">
    <text evidence="6">Belongs to the ABC-2 integral membrane protein family.</text>
</comment>
<dbReference type="GO" id="GO:0140359">
    <property type="term" value="F:ABC-type transporter activity"/>
    <property type="evidence" value="ECO:0007669"/>
    <property type="project" value="InterPro"/>
</dbReference>
<dbReference type="Pfam" id="PF01061">
    <property type="entry name" value="ABC2_membrane"/>
    <property type="match status" value="1"/>
</dbReference>
<dbReference type="STRING" id="758803.SAMN05421803_11945"/>
<keyword evidence="3 6" id="KW-1133">Transmembrane helix</keyword>
<evidence type="ECO:0000256" key="1">
    <source>
        <dbReference type="ARBA" id="ARBA00004141"/>
    </source>
</evidence>
<feature type="transmembrane region" description="Helical" evidence="6">
    <location>
        <begin position="43"/>
        <end position="64"/>
    </location>
</feature>
<feature type="region of interest" description="Disordered" evidence="7">
    <location>
        <begin position="1"/>
        <end position="20"/>
    </location>
</feature>
<feature type="domain" description="ABC transmembrane type-2" evidence="8">
    <location>
        <begin position="44"/>
        <end position="279"/>
    </location>
</feature>
<comment type="subcellular location">
    <subcellularLocation>
        <location evidence="6">Cell membrane</location>
        <topology evidence="6">Multi-pass membrane protein</topology>
    </subcellularLocation>
    <subcellularLocation>
        <location evidence="1">Membrane</location>
        <topology evidence="1">Multi-pass membrane protein</topology>
    </subcellularLocation>
</comment>
<dbReference type="EMBL" id="FQZK01000019">
    <property type="protein sequence ID" value="SHK40265.1"/>
    <property type="molecule type" value="Genomic_DNA"/>
</dbReference>
<evidence type="ECO:0000259" key="8">
    <source>
        <dbReference type="PROSITE" id="PS51012"/>
    </source>
</evidence>
<feature type="transmembrane region" description="Helical" evidence="6">
    <location>
        <begin position="156"/>
        <end position="182"/>
    </location>
</feature>
<keyword evidence="2 6" id="KW-0812">Transmembrane</keyword>
<dbReference type="PANTHER" id="PTHR43229:SF2">
    <property type="entry name" value="NODULATION PROTEIN J"/>
    <property type="match status" value="1"/>
</dbReference>
<feature type="transmembrane region" description="Helical" evidence="6">
    <location>
        <begin position="79"/>
        <end position="99"/>
    </location>
</feature>
<gene>
    <name evidence="9" type="ORF">SAMN05421803_11945</name>
</gene>
<dbReference type="InterPro" id="IPR047817">
    <property type="entry name" value="ABC2_TM_bact-type"/>
</dbReference>
<dbReference type="PIRSF" id="PIRSF006648">
    <property type="entry name" value="DrrB"/>
    <property type="match status" value="1"/>
</dbReference>
<evidence type="ECO:0000313" key="10">
    <source>
        <dbReference type="Proteomes" id="UP000184452"/>
    </source>
</evidence>
<feature type="transmembrane region" description="Helical" evidence="6">
    <location>
        <begin position="253"/>
        <end position="273"/>
    </location>
</feature>
<evidence type="ECO:0000313" key="9">
    <source>
        <dbReference type="EMBL" id="SHK40265.1"/>
    </source>
</evidence>
<dbReference type="InterPro" id="IPR013525">
    <property type="entry name" value="ABC2_TM"/>
</dbReference>
<keyword evidence="6" id="KW-0813">Transport</keyword>
<dbReference type="AlphaFoldDB" id="A0A1M6S6E6"/>
<keyword evidence="5" id="KW-0046">Antibiotic resistance</keyword>
<accession>A0A1M6S6E6</accession>
<reference evidence="9 10" key="1">
    <citation type="submission" date="2016-11" db="EMBL/GenBank/DDBJ databases">
        <authorList>
            <person name="Jaros S."/>
            <person name="Januszkiewicz K."/>
            <person name="Wedrychowicz H."/>
        </authorList>
    </citation>
    <scope>NUCLEOTIDE SEQUENCE [LARGE SCALE GENOMIC DNA]</scope>
    <source>
        <strain evidence="9 10">CGMCC 4.5723</strain>
    </source>
</reference>
<dbReference type="PROSITE" id="PS51012">
    <property type="entry name" value="ABC_TM2"/>
    <property type="match status" value="1"/>
</dbReference>
<evidence type="ECO:0000256" key="2">
    <source>
        <dbReference type="ARBA" id="ARBA00022692"/>
    </source>
</evidence>
<protein>
    <recommendedName>
        <fullName evidence="6">Transport permease protein</fullName>
    </recommendedName>
</protein>
<feature type="transmembrane region" description="Helical" evidence="6">
    <location>
        <begin position="194"/>
        <end position="218"/>
    </location>
</feature>
<evidence type="ECO:0000256" key="6">
    <source>
        <dbReference type="RuleBase" id="RU361157"/>
    </source>
</evidence>
<dbReference type="PANTHER" id="PTHR43229">
    <property type="entry name" value="NODULATION PROTEIN J"/>
    <property type="match status" value="1"/>
</dbReference>
<proteinExistence type="inferred from homology"/>
<dbReference type="InterPro" id="IPR051784">
    <property type="entry name" value="Nod_factor_ABC_transporter"/>
</dbReference>
<keyword evidence="4 6" id="KW-0472">Membrane</keyword>
<dbReference type="OrthoDB" id="8988363at2"/>
<dbReference type="Proteomes" id="UP000184452">
    <property type="component" value="Unassembled WGS sequence"/>
</dbReference>
<dbReference type="InterPro" id="IPR000412">
    <property type="entry name" value="ABC_2_transport"/>
</dbReference>
<evidence type="ECO:0000256" key="7">
    <source>
        <dbReference type="SAM" id="MobiDB-lite"/>
    </source>
</evidence>
<dbReference type="GO" id="GO:0046677">
    <property type="term" value="P:response to antibiotic"/>
    <property type="evidence" value="ECO:0007669"/>
    <property type="project" value="UniProtKB-KW"/>
</dbReference>
<evidence type="ECO:0000256" key="5">
    <source>
        <dbReference type="ARBA" id="ARBA00023251"/>
    </source>
</evidence>
<evidence type="ECO:0000256" key="3">
    <source>
        <dbReference type="ARBA" id="ARBA00022989"/>
    </source>
</evidence>
<keyword evidence="6" id="KW-1003">Cell membrane</keyword>
<feature type="transmembrane region" description="Helical" evidence="6">
    <location>
        <begin position="120"/>
        <end position="150"/>
    </location>
</feature>
<dbReference type="GO" id="GO:0043190">
    <property type="term" value="C:ATP-binding cassette (ABC) transporter complex"/>
    <property type="evidence" value="ECO:0007669"/>
    <property type="project" value="InterPro"/>
</dbReference>
<evidence type="ECO:0000256" key="4">
    <source>
        <dbReference type="ARBA" id="ARBA00023136"/>
    </source>
</evidence>
<name>A0A1M6S6E6_9ACTN</name>
<dbReference type="RefSeq" id="WP_073382054.1">
    <property type="nucleotide sequence ID" value="NZ_FQZK01000019.1"/>
</dbReference>
<organism evidence="9 10">
    <name type="scientific">Nocardiopsis flavescens</name>
    <dbReference type="NCBI Taxonomy" id="758803"/>
    <lineage>
        <taxon>Bacteria</taxon>
        <taxon>Bacillati</taxon>
        <taxon>Actinomycetota</taxon>
        <taxon>Actinomycetes</taxon>
        <taxon>Streptosporangiales</taxon>
        <taxon>Nocardiopsidaceae</taxon>
        <taxon>Nocardiopsis</taxon>
    </lineage>
</organism>
<keyword evidence="10" id="KW-1185">Reference proteome</keyword>